<dbReference type="Proteomes" id="UP000201838">
    <property type="component" value="Unassembled WGS sequence"/>
</dbReference>
<dbReference type="InterPro" id="IPR013024">
    <property type="entry name" value="GGCT-like"/>
</dbReference>
<keyword evidence="4" id="KW-1185">Reference proteome</keyword>
<dbReference type="AlphaFoldDB" id="A0A238J4S9"/>
<dbReference type="InterPro" id="IPR036568">
    <property type="entry name" value="GGCT-like_sf"/>
</dbReference>
<dbReference type="EMBL" id="FXXQ01000015">
    <property type="protein sequence ID" value="SMX25331.1"/>
    <property type="molecule type" value="Genomic_DNA"/>
</dbReference>
<evidence type="ECO:0000256" key="2">
    <source>
        <dbReference type="ARBA" id="ARBA00023239"/>
    </source>
</evidence>
<gene>
    <name evidence="3" type="ORF">BOA8489_03472</name>
</gene>
<dbReference type="GO" id="GO:0006751">
    <property type="term" value="P:glutathione catabolic process"/>
    <property type="evidence" value="ECO:0007669"/>
    <property type="project" value="InterPro"/>
</dbReference>
<dbReference type="InterPro" id="IPR006840">
    <property type="entry name" value="ChaC"/>
</dbReference>
<proteinExistence type="predicted"/>
<dbReference type="RefSeq" id="WP_093975528.1">
    <property type="nucleotide sequence ID" value="NZ_FXXQ01000015.1"/>
</dbReference>
<evidence type="ECO:0000256" key="1">
    <source>
        <dbReference type="ARBA" id="ARBA00012344"/>
    </source>
</evidence>
<sequence length="242" mass="26960">MSDPFVHHPELRALIAKPEASPFRKQSMAEFVAFIEEAGLDTGWFYSDDEREASRAETLKGREGQDFWFFGYGSLMWDPGIRFVEVRRAYLPGYSRQFILKDTFGARGTEEAPGLMAALDHGGGCHGLAFRIAGAEFDLETDFIWRREFIAPGYHPVFAPVETDHGSIEALTFLADHEAETMCADLTWEEKVRFAATGAGLFGTSLEYISNIVGHFETLGIDDPHTRALHEAALAYRAAGDV</sequence>
<keyword evidence="2" id="KW-0456">Lyase</keyword>
<evidence type="ECO:0000313" key="3">
    <source>
        <dbReference type="EMBL" id="SMX25331.1"/>
    </source>
</evidence>
<accession>A0A238J4S9</accession>
<dbReference type="SUPFAM" id="SSF110857">
    <property type="entry name" value="Gamma-glutamyl cyclotransferase-like"/>
    <property type="match status" value="1"/>
</dbReference>
<dbReference type="OrthoDB" id="9795692at2"/>
<dbReference type="GO" id="GO:0005737">
    <property type="term" value="C:cytoplasm"/>
    <property type="evidence" value="ECO:0007669"/>
    <property type="project" value="TreeGrafter"/>
</dbReference>
<dbReference type="CDD" id="cd06661">
    <property type="entry name" value="GGCT_like"/>
    <property type="match status" value="1"/>
</dbReference>
<dbReference type="GO" id="GO:0061928">
    <property type="term" value="F:glutathione specific gamma-glutamylcyclotransferase activity"/>
    <property type="evidence" value="ECO:0007669"/>
    <property type="project" value="UniProtKB-EC"/>
</dbReference>
<dbReference type="PANTHER" id="PTHR12192:SF2">
    <property type="entry name" value="GLUTATHIONE-SPECIFIC GAMMA-GLUTAMYLCYCLOTRANSFERASE 2"/>
    <property type="match status" value="1"/>
</dbReference>
<evidence type="ECO:0000313" key="4">
    <source>
        <dbReference type="Proteomes" id="UP000201838"/>
    </source>
</evidence>
<reference evidence="3 4" key="1">
    <citation type="submission" date="2017-05" db="EMBL/GenBank/DDBJ databases">
        <authorList>
            <person name="Song R."/>
            <person name="Chenine A.L."/>
            <person name="Ruprecht R.M."/>
        </authorList>
    </citation>
    <scope>NUCLEOTIDE SEQUENCE [LARGE SCALE GENOMIC DNA]</scope>
    <source>
        <strain evidence="3 4">CECT 8489</strain>
    </source>
</reference>
<dbReference type="EC" id="4.3.2.7" evidence="1"/>
<dbReference type="Pfam" id="PF04752">
    <property type="entry name" value="ChaC"/>
    <property type="match status" value="1"/>
</dbReference>
<organism evidence="3 4">
    <name type="scientific">Boseongicola aestuarii</name>
    <dbReference type="NCBI Taxonomy" id="1470561"/>
    <lineage>
        <taxon>Bacteria</taxon>
        <taxon>Pseudomonadati</taxon>
        <taxon>Pseudomonadota</taxon>
        <taxon>Alphaproteobacteria</taxon>
        <taxon>Rhodobacterales</taxon>
        <taxon>Paracoccaceae</taxon>
        <taxon>Boseongicola</taxon>
    </lineage>
</organism>
<dbReference type="Gene3D" id="3.10.490.10">
    <property type="entry name" value="Gamma-glutamyl cyclotransferase-like"/>
    <property type="match status" value="1"/>
</dbReference>
<protein>
    <recommendedName>
        <fullName evidence="1">glutathione-specific gamma-glutamylcyclotransferase</fullName>
        <ecNumber evidence="1">4.3.2.7</ecNumber>
    </recommendedName>
</protein>
<dbReference type="PANTHER" id="PTHR12192">
    <property type="entry name" value="CATION TRANSPORT PROTEIN CHAC-RELATED"/>
    <property type="match status" value="1"/>
</dbReference>
<name>A0A238J4S9_9RHOB</name>